<evidence type="ECO:0000313" key="2">
    <source>
        <dbReference type="EMBL" id="GAA3983112.1"/>
    </source>
</evidence>
<reference evidence="3" key="1">
    <citation type="journal article" date="2019" name="Int. J. Syst. Evol. Microbiol.">
        <title>The Global Catalogue of Microorganisms (GCM) 10K type strain sequencing project: providing services to taxonomists for standard genome sequencing and annotation.</title>
        <authorList>
            <consortium name="The Broad Institute Genomics Platform"/>
            <consortium name="The Broad Institute Genome Sequencing Center for Infectious Disease"/>
            <person name="Wu L."/>
            <person name="Ma J."/>
        </authorList>
    </citation>
    <scope>NUCLEOTIDE SEQUENCE [LARGE SCALE GENOMIC DNA]</scope>
    <source>
        <strain evidence="3">JCM 16924</strain>
    </source>
</reference>
<evidence type="ECO:0000313" key="3">
    <source>
        <dbReference type="Proteomes" id="UP001500456"/>
    </source>
</evidence>
<dbReference type="Proteomes" id="UP001500456">
    <property type="component" value="Unassembled WGS sequence"/>
</dbReference>
<organism evidence="2 3">
    <name type="scientific">Streptomyces plumbiresistens</name>
    <dbReference type="NCBI Taxonomy" id="511811"/>
    <lineage>
        <taxon>Bacteria</taxon>
        <taxon>Bacillati</taxon>
        <taxon>Actinomycetota</taxon>
        <taxon>Actinomycetes</taxon>
        <taxon>Kitasatosporales</taxon>
        <taxon>Streptomycetaceae</taxon>
        <taxon>Streptomyces</taxon>
    </lineage>
</organism>
<accession>A0ABP7QIQ8</accession>
<name>A0ABP7QIQ8_9ACTN</name>
<gene>
    <name evidence="2" type="ORF">GCM10022232_14460</name>
</gene>
<dbReference type="EMBL" id="BAAAZX010000003">
    <property type="protein sequence ID" value="GAA3983112.1"/>
    <property type="molecule type" value="Genomic_DNA"/>
</dbReference>
<evidence type="ECO:0000256" key="1">
    <source>
        <dbReference type="SAM" id="MobiDB-lite"/>
    </source>
</evidence>
<sequence length="66" mass="7455">MPSLSAVMTMEGEPGQGPEVRRETDDTGYTDHIVYAERGNPEGRPTHHEREPTNHERGRAGRLRQT</sequence>
<comment type="caution">
    <text evidence="2">The sequence shown here is derived from an EMBL/GenBank/DDBJ whole genome shotgun (WGS) entry which is preliminary data.</text>
</comment>
<feature type="region of interest" description="Disordered" evidence="1">
    <location>
        <begin position="1"/>
        <end position="66"/>
    </location>
</feature>
<protein>
    <submittedName>
        <fullName evidence="2">Uncharacterized protein</fullName>
    </submittedName>
</protein>
<feature type="compositionally biased region" description="Basic and acidic residues" evidence="1">
    <location>
        <begin position="39"/>
        <end position="59"/>
    </location>
</feature>
<keyword evidence="3" id="KW-1185">Reference proteome</keyword>
<proteinExistence type="predicted"/>